<keyword evidence="1" id="KW-0677">Repeat</keyword>
<name>A0AB73R8I3_9BACI</name>
<protein>
    <recommendedName>
        <fullName evidence="3">Fibronectin type-III domain-containing protein</fullName>
    </recommendedName>
</protein>
<comment type="caution">
    <text evidence="4">The sequence shown here is derived from an EMBL/GenBank/DDBJ whole genome shotgun (WGS) entry which is preliminary data.</text>
</comment>
<dbReference type="EMBL" id="NUEH01000031">
    <property type="protein sequence ID" value="PEI85893.1"/>
    <property type="molecule type" value="Genomic_DNA"/>
</dbReference>
<dbReference type="Gene3D" id="2.60.40.10">
    <property type="entry name" value="Immunoglobulins"/>
    <property type="match status" value="2"/>
</dbReference>
<dbReference type="InterPro" id="IPR013783">
    <property type="entry name" value="Ig-like_fold"/>
</dbReference>
<dbReference type="InterPro" id="IPR003961">
    <property type="entry name" value="FN3_dom"/>
</dbReference>
<reference evidence="4" key="1">
    <citation type="submission" date="2017-09" db="EMBL/GenBank/DDBJ databases">
        <title>Large-scale bioinformatics analysis of Bacillus genomes uncovers conserved roles of natural products in bacterial physiology.</title>
        <authorList>
            <consortium name="Agbiome Team Llc"/>
            <person name="Bleich R.M."/>
            <person name="Kirk G.J."/>
            <person name="Santa Maria K.C."/>
            <person name="Allen S.E."/>
            <person name="Farag S."/>
            <person name="Shank E.A."/>
            <person name="Bowers A."/>
        </authorList>
    </citation>
    <scope>NUCLEOTIDE SEQUENCE</scope>
    <source>
        <strain evidence="4">AFS005430</strain>
    </source>
</reference>
<dbReference type="CDD" id="cd00063">
    <property type="entry name" value="FN3"/>
    <property type="match status" value="1"/>
</dbReference>
<feature type="domain" description="Fibronectin type-III" evidence="3">
    <location>
        <begin position="226"/>
        <end position="315"/>
    </location>
</feature>
<sequence>MLSLVVVTVLSIPNFASAKEIDFLSGKQFYIKSFSPEYTFVKGKESSYVYLFEKEVIADLGKEISISRYFYSAQGGVQFAYIAFYDNDFRLIKQLKFDGPSNSVSVEGVRARYVGVGNTGRDSTRVSSVYAYGDDGLVSDVSNLKANPEMKKVTLTWVNPQKEANFKGMRIYQGNKFIAELDNTVTSYVVEGLKESESYVFTVKSLDQNNAETKGTSVKVNTLMSLIEPPKKVFLTSQDGSLIINWESVNSGFLKGYNVYVEGKKINNELLSSNKMILKNLENDKKYSVQISAVNLENKEGNKSAAVTESPSKNSTTIEYDLKPPLTAMELLETTGSIVLWLSPFILVGIALIWFKPLKELIVKAVLDHRKKGEKK</sequence>
<dbReference type="PANTHER" id="PTHR46708">
    <property type="entry name" value="TENASCIN"/>
    <property type="match status" value="1"/>
</dbReference>
<dbReference type="PANTHER" id="PTHR46708:SF2">
    <property type="entry name" value="FIBRONECTIN TYPE-III DOMAIN-CONTAINING PROTEIN"/>
    <property type="match status" value="1"/>
</dbReference>
<keyword evidence="2" id="KW-1133">Transmembrane helix</keyword>
<proteinExistence type="predicted"/>
<keyword evidence="2" id="KW-0812">Transmembrane</keyword>
<accession>A0AB73R8I3</accession>
<organism evidence="4">
    <name type="scientific">Bacillus toyonensis</name>
    <dbReference type="NCBI Taxonomy" id="155322"/>
    <lineage>
        <taxon>Bacteria</taxon>
        <taxon>Bacillati</taxon>
        <taxon>Bacillota</taxon>
        <taxon>Bacilli</taxon>
        <taxon>Bacillales</taxon>
        <taxon>Bacillaceae</taxon>
        <taxon>Bacillus</taxon>
        <taxon>Bacillus cereus group</taxon>
    </lineage>
</organism>
<evidence type="ECO:0000313" key="4">
    <source>
        <dbReference type="EMBL" id="PEI85893.1"/>
    </source>
</evidence>
<dbReference type="Pfam" id="PF00041">
    <property type="entry name" value="fn3"/>
    <property type="match status" value="1"/>
</dbReference>
<feature type="transmembrane region" description="Helical" evidence="2">
    <location>
        <begin position="338"/>
        <end position="355"/>
    </location>
</feature>
<dbReference type="SUPFAM" id="SSF49265">
    <property type="entry name" value="Fibronectin type III"/>
    <property type="match status" value="1"/>
</dbReference>
<dbReference type="InterPro" id="IPR036116">
    <property type="entry name" value="FN3_sf"/>
</dbReference>
<dbReference type="Proteomes" id="UP000220969">
    <property type="component" value="Unassembled WGS sequence"/>
</dbReference>
<evidence type="ECO:0000256" key="1">
    <source>
        <dbReference type="ARBA" id="ARBA00022737"/>
    </source>
</evidence>
<dbReference type="PROSITE" id="PS50853">
    <property type="entry name" value="FN3"/>
    <property type="match status" value="1"/>
</dbReference>
<dbReference type="InterPro" id="IPR050991">
    <property type="entry name" value="ECM_Regulatory_Proteins"/>
</dbReference>
<evidence type="ECO:0000259" key="3">
    <source>
        <dbReference type="PROSITE" id="PS50853"/>
    </source>
</evidence>
<gene>
    <name evidence="4" type="ORF">CN678_14275</name>
</gene>
<dbReference type="AlphaFoldDB" id="A0AB73R8I3"/>
<dbReference type="SMART" id="SM00060">
    <property type="entry name" value="FN3"/>
    <property type="match status" value="2"/>
</dbReference>
<keyword evidence="2" id="KW-0472">Membrane</keyword>
<evidence type="ECO:0000256" key="2">
    <source>
        <dbReference type="SAM" id="Phobius"/>
    </source>
</evidence>